<keyword evidence="2" id="KW-1185">Reference proteome</keyword>
<dbReference type="Gene3D" id="2.130.10.30">
    <property type="entry name" value="Regulator of chromosome condensation 1/beta-lactamase-inhibitor protein II"/>
    <property type="match status" value="2"/>
</dbReference>
<dbReference type="EMBL" id="CP145316">
    <property type="protein sequence ID" value="XAM18720.1"/>
    <property type="molecule type" value="Genomic_DNA"/>
</dbReference>
<dbReference type="InterPro" id="IPR000408">
    <property type="entry name" value="Reg_chr_condens"/>
</dbReference>
<evidence type="ECO:0000313" key="1">
    <source>
        <dbReference type="EMBL" id="XAM18720.1"/>
    </source>
</evidence>
<reference evidence="1 2" key="1">
    <citation type="submission" date="2024-02" db="EMBL/GenBank/DDBJ databases">
        <title>Genome and pathogenicity analysis of Helicobacter mastomyrinus isolated from mice.</title>
        <authorList>
            <person name="Zhu L."/>
        </authorList>
    </citation>
    <scope>NUCLEOTIDE SEQUENCE [LARGE SCALE GENOMIC DNA]</scope>
    <source>
        <strain evidence="1 2">Hm-17</strain>
    </source>
</reference>
<dbReference type="RefSeq" id="WP_343354002.1">
    <property type="nucleotide sequence ID" value="NZ_CP145316.1"/>
</dbReference>
<dbReference type="Proteomes" id="UP001434737">
    <property type="component" value="Chromosome"/>
</dbReference>
<organism evidence="1 2">
    <name type="scientific">Helicobacter mastomyrinus</name>
    <dbReference type="NCBI Taxonomy" id="287948"/>
    <lineage>
        <taxon>Bacteria</taxon>
        <taxon>Pseudomonadati</taxon>
        <taxon>Campylobacterota</taxon>
        <taxon>Epsilonproteobacteria</taxon>
        <taxon>Campylobacterales</taxon>
        <taxon>Helicobacteraceae</taxon>
        <taxon>Helicobacter</taxon>
    </lineage>
</organism>
<dbReference type="InterPro" id="IPR051553">
    <property type="entry name" value="Ran_GTPase-activating"/>
</dbReference>
<gene>
    <name evidence="1" type="ORF">V3I05_03300</name>
</gene>
<dbReference type="InterPro" id="IPR009091">
    <property type="entry name" value="RCC1/BLIP-II"/>
</dbReference>
<dbReference type="Pfam" id="PF00415">
    <property type="entry name" value="RCC1"/>
    <property type="match status" value="2"/>
</dbReference>
<accession>A0ABZ3F7R3</accession>
<evidence type="ECO:0000313" key="2">
    <source>
        <dbReference type="Proteomes" id="UP001434737"/>
    </source>
</evidence>
<proteinExistence type="predicted"/>
<dbReference type="PANTHER" id="PTHR45982">
    <property type="entry name" value="REGULATOR OF CHROMOSOME CONDENSATION"/>
    <property type="match status" value="1"/>
</dbReference>
<sequence>MGNIEEITLLQEIQEEVREIRQVSGFDAEVRALNTLSQNLAQELNNIVKEAKKENLVKAKRLLQVHLKQALMYQEVYVDKNGKIVSYGDVYMQGLSQNNTGSGRTHLGSFTRVALPSDIEFVEVFGGHTTFYALPKEGNFLYVWGANVEGCAGAGHTQVIPMPVRVEMPARVVKICCGTSEVDSKQSAVALLENGLVYVSGSNSIGELGTGNTLPLSTFTQNPYLSNIEDISFASNGYAGIMQCIDSEGALWVCGHNTQGACGNGNNTHITIPFKISFNQKVKYARASINRYSNVDYSTCLLIFEDGSVRGAGYGGDNNLSQAATGNSNIFISLTNNQGEILSHIIKVFPASIYGTACALDESGNLYVWGKGSYGYGNDIGGNNLIAQKVLENVESLVHWDRANTRIIVKLKSSDSFLGFGFNTDGSLGIGKNANSNIFTPVYAPSNVSEFAFIGFGAGGHLVMIAKNKLYACGTASNGSIKYTTPTLQKQ</sequence>
<dbReference type="SUPFAM" id="SSF50985">
    <property type="entry name" value="RCC1/BLIP-II"/>
    <property type="match status" value="1"/>
</dbReference>
<dbReference type="PANTHER" id="PTHR45982:SF11">
    <property type="entry name" value="E3 UBIQUITIN-PROTEIN LIGASE HERC1 ISOFORM X1-RELATED"/>
    <property type="match status" value="1"/>
</dbReference>
<protein>
    <submittedName>
        <fullName evidence="1">Uncharacterized protein</fullName>
    </submittedName>
</protein>
<name>A0ABZ3F7R3_9HELI</name>